<dbReference type="SUPFAM" id="SSF53335">
    <property type="entry name" value="S-adenosyl-L-methionine-dependent methyltransferases"/>
    <property type="match status" value="1"/>
</dbReference>
<keyword evidence="2" id="KW-0808">Transferase</keyword>
<dbReference type="InterPro" id="IPR052939">
    <property type="entry name" value="23S_rRNA_MeTrnsfrase_RlmA"/>
</dbReference>
<dbReference type="InterPro" id="IPR013216">
    <property type="entry name" value="Methyltransf_11"/>
</dbReference>
<dbReference type="GO" id="GO:0008168">
    <property type="term" value="F:methyltransferase activity"/>
    <property type="evidence" value="ECO:0007669"/>
    <property type="project" value="UniProtKB-KW"/>
</dbReference>
<comment type="caution">
    <text evidence="2">The sequence shown here is derived from an EMBL/GenBank/DDBJ whole genome shotgun (WGS) entry which is preliminary data.</text>
</comment>
<protein>
    <submittedName>
        <fullName evidence="2">Methyltransferase</fullName>
    </submittedName>
</protein>
<evidence type="ECO:0000313" key="3">
    <source>
        <dbReference type="Proteomes" id="UP001156691"/>
    </source>
</evidence>
<dbReference type="EMBL" id="BSNS01000022">
    <property type="protein sequence ID" value="GLQ57130.1"/>
    <property type="molecule type" value="Genomic_DNA"/>
</dbReference>
<dbReference type="Pfam" id="PF08241">
    <property type="entry name" value="Methyltransf_11"/>
    <property type="match status" value="1"/>
</dbReference>
<keyword evidence="2" id="KW-0489">Methyltransferase</keyword>
<evidence type="ECO:0000313" key="2">
    <source>
        <dbReference type="EMBL" id="GLQ57130.1"/>
    </source>
</evidence>
<dbReference type="InterPro" id="IPR029063">
    <property type="entry name" value="SAM-dependent_MTases_sf"/>
</dbReference>
<evidence type="ECO:0000259" key="1">
    <source>
        <dbReference type="Pfam" id="PF08241"/>
    </source>
</evidence>
<dbReference type="CDD" id="cd02440">
    <property type="entry name" value="AdoMet_MTases"/>
    <property type="match status" value="1"/>
</dbReference>
<reference evidence="3" key="1">
    <citation type="journal article" date="2019" name="Int. J. Syst. Evol. Microbiol.">
        <title>The Global Catalogue of Microorganisms (GCM) 10K type strain sequencing project: providing services to taxonomists for standard genome sequencing and annotation.</title>
        <authorList>
            <consortium name="The Broad Institute Genomics Platform"/>
            <consortium name="The Broad Institute Genome Sequencing Center for Infectious Disease"/>
            <person name="Wu L."/>
            <person name="Ma J."/>
        </authorList>
    </citation>
    <scope>NUCLEOTIDE SEQUENCE [LARGE SCALE GENOMIC DNA]</scope>
    <source>
        <strain evidence="3">NBRC 112416</strain>
    </source>
</reference>
<dbReference type="RefSeq" id="WP_284342502.1">
    <property type="nucleotide sequence ID" value="NZ_BSNS01000022.1"/>
</dbReference>
<name>A0ABQ5WC95_9HYPH</name>
<feature type="domain" description="Methyltransferase type 11" evidence="1">
    <location>
        <begin position="56"/>
        <end position="144"/>
    </location>
</feature>
<accession>A0ABQ5WC95</accession>
<keyword evidence="3" id="KW-1185">Reference proteome</keyword>
<dbReference type="Gene3D" id="3.40.50.150">
    <property type="entry name" value="Vaccinia Virus protein VP39"/>
    <property type="match status" value="1"/>
</dbReference>
<sequence>MNAALSALREAWLAEEREAFSGWDFSHIADRIVEDSPPWDYLGMAQALMPSSASMLDVDTGGGERLLDLRDHWPAKVVASEGYPPNVAVARERLTPFGVEVVEMDANSPRYDGLSDNQFDLVINRHGAFNAAELTRILTRGGVFLTQQVHGLSTLDLLAHFAATSKFPDATYENATEKQRSAGLQITGGADWTGAFVVRDVGALVYYLKALPWLVPDFSVETHFVELLALQQWLEGGEQLVFGKRLYWLEARAT</sequence>
<dbReference type="Proteomes" id="UP001156691">
    <property type="component" value="Unassembled WGS sequence"/>
</dbReference>
<gene>
    <name evidence="2" type="ORF">GCM10010862_43890</name>
</gene>
<dbReference type="GO" id="GO:0032259">
    <property type="term" value="P:methylation"/>
    <property type="evidence" value="ECO:0007669"/>
    <property type="project" value="UniProtKB-KW"/>
</dbReference>
<proteinExistence type="predicted"/>
<dbReference type="PANTHER" id="PTHR43460">
    <property type="entry name" value="METHYLTRANSFERASE"/>
    <property type="match status" value="1"/>
</dbReference>
<organism evidence="2 3">
    <name type="scientific">Devosia nitrariae</name>
    <dbReference type="NCBI Taxonomy" id="2071872"/>
    <lineage>
        <taxon>Bacteria</taxon>
        <taxon>Pseudomonadati</taxon>
        <taxon>Pseudomonadota</taxon>
        <taxon>Alphaproteobacteria</taxon>
        <taxon>Hyphomicrobiales</taxon>
        <taxon>Devosiaceae</taxon>
        <taxon>Devosia</taxon>
    </lineage>
</organism>
<dbReference type="PANTHER" id="PTHR43460:SF1">
    <property type="entry name" value="METHYLTRANSFERASE TYPE 11 DOMAIN-CONTAINING PROTEIN"/>
    <property type="match status" value="1"/>
</dbReference>